<gene>
    <name evidence="1" type="ORF">F2Q68_00025135</name>
</gene>
<evidence type="ECO:0000313" key="2">
    <source>
        <dbReference type="Proteomes" id="UP000712281"/>
    </source>
</evidence>
<accession>A0A8S9IFH8</accession>
<dbReference type="AlphaFoldDB" id="A0A8S9IFH8"/>
<sequence length="90" mass="9759">MLENLVIRLGLVRLEIGQCRFTGVESSFTISGGCLELIGVGCVSVMLRDKHLKRGECENADEVKGLCSRKCAKSCVQEIFSLPSPSLSLV</sequence>
<dbReference type="EMBL" id="QGKW02001911">
    <property type="protein sequence ID" value="KAF2568800.1"/>
    <property type="molecule type" value="Genomic_DNA"/>
</dbReference>
<evidence type="ECO:0000313" key="1">
    <source>
        <dbReference type="EMBL" id="KAF2568800.1"/>
    </source>
</evidence>
<proteinExistence type="predicted"/>
<comment type="caution">
    <text evidence="1">The sequence shown here is derived from an EMBL/GenBank/DDBJ whole genome shotgun (WGS) entry which is preliminary data.</text>
</comment>
<name>A0A8S9IFH8_BRACR</name>
<reference evidence="1" key="1">
    <citation type="submission" date="2019-12" db="EMBL/GenBank/DDBJ databases">
        <title>Genome sequencing and annotation of Brassica cretica.</title>
        <authorList>
            <person name="Studholme D.J."/>
            <person name="Sarris P.F."/>
        </authorList>
    </citation>
    <scope>NUCLEOTIDE SEQUENCE</scope>
    <source>
        <strain evidence="1">PFS-001/15</strain>
        <tissue evidence="1">Leaf</tissue>
    </source>
</reference>
<dbReference type="Proteomes" id="UP000712281">
    <property type="component" value="Unassembled WGS sequence"/>
</dbReference>
<protein>
    <submittedName>
        <fullName evidence="1">Uncharacterized protein</fullName>
    </submittedName>
</protein>
<organism evidence="1 2">
    <name type="scientific">Brassica cretica</name>
    <name type="common">Mustard</name>
    <dbReference type="NCBI Taxonomy" id="69181"/>
    <lineage>
        <taxon>Eukaryota</taxon>
        <taxon>Viridiplantae</taxon>
        <taxon>Streptophyta</taxon>
        <taxon>Embryophyta</taxon>
        <taxon>Tracheophyta</taxon>
        <taxon>Spermatophyta</taxon>
        <taxon>Magnoliopsida</taxon>
        <taxon>eudicotyledons</taxon>
        <taxon>Gunneridae</taxon>
        <taxon>Pentapetalae</taxon>
        <taxon>rosids</taxon>
        <taxon>malvids</taxon>
        <taxon>Brassicales</taxon>
        <taxon>Brassicaceae</taxon>
        <taxon>Brassiceae</taxon>
        <taxon>Brassica</taxon>
    </lineage>
</organism>